<comment type="catalytic activity">
    <reaction evidence="7">
        <text>1D-myo-inositol 3-phosphate + UDP-N-acetyl-alpha-D-glucosamine = 1D-myo-inositol 2-acetamido-2-deoxy-alpha-D-glucopyranoside 3-phosphate + UDP + H(+)</text>
        <dbReference type="Rhea" id="RHEA:26188"/>
        <dbReference type="ChEBI" id="CHEBI:15378"/>
        <dbReference type="ChEBI" id="CHEBI:57705"/>
        <dbReference type="ChEBI" id="CHEBI:58223"/>
        <dbReference type="ChEBI" id="CHEBI:58401"/>
        <dbReference type="ChEBI" id="CHEBI:58892"/>
        <dbReference type="EC" id="2.4.1.250"/>
    </reaction>
</comment>
<evidence type="ECO:0000313" key="12">
    <source>
        <dbReference type="Proteomes" id="UP000565572"/>
    </source>
</evidence>
<dbReference type="EC" id="2.4.1.250" evidence="2 8"/>
<dbReference type="GO" id="GO:0046872">
    <property type="term" value="F:metal ion binding"/>
    <property type="evidence" value="ECO:0007669"/>
    <property type="project" value="UniProtKB-KW"/>
</dbReference>
<dbReference type="Gene3D" id="3.40.50.2000">
    <property type="entry name" value="Glycogen Phosphorylase B"/>
    <property type="match status" value="2"/>
</dbReference>
<evidence type="ECO:0000256" key="2">
    <source>
        <dbReference type="ARBA" id="ARBA00011884"/>
    </source>
</evidence>
<evidence type="ECO:0000256" key="3">
    <source>
        <dbReference type="ARBA" id="ARBA00022676"/>
    </source>
</evidence>
<protein>
    <recommendedName>
        <fullName evidence="2 8">D-inositol-3-phosphate glycosyltransferase</fullName>
        <ecNumber evidence="2 8">2.4.1.250</ecNumber>
    </recommendedName>
</protein>
<keyword evidence="4 11" id="KW-0808">Transferase</keyword>
<keyword evidence="6" id="KW-0460">Magnesium</keyword>
<evidence type="ECO:0000256" key="4">
    <source>
        <dbReference type="ARBA" id="ARBA00022679"/>
    </source>
</evidence>
<organism evidence="11 12">
    <name type="scientific">Microlunatus antarcticus</name>
    <dbReference type="NCBI Taxonomy" id="53388"/>
    <lineage>
        <taxon>Bacteria</taxon>
        <taxon>Bacillati</taxon>
        <taxon>Actinomycetota</taxon>
        <taxon>Actinomycetes</taxon>
        <taxon>Propionibacteriales</taxon>
        <taxon>Propionibacteriaceae</taxon>
        <taxon>Microlunatus</taxon>
    </lineage>
</organism>
<dbReference type="InterPro" id="IPR050194">
    <property type="entry name" value="Glycosyltransferase_grp1"/>
</dbReference>
<comment type="caution">
    <text evidence="11">The sequence shown here is derived from an EMBL/GenBank/DDBJ whole genome shotgun (WGS) entry which is preliminary data.</text>
</comment>
<accession>A0A7W5JY16</accession>
<dbReference type="InterPro" id="IPR017814">
    <property type="entry name" value="Mycothiol_biosynthesis_MshA"/>
</dbReference>
<evidence type="ECO:0000256" key="8">
    <source>
        <dbReference type="NCBIfam" id="TIGR03449"/>
    </source>
</evidence>
<proteinExistence type="inferred from homology"/>
<feature type="domain" description="Glycosyl transferase family 1" evidence="9">
    <location>
        <begin position="211"/>
        <end position="387"/>
    </location>
</feature>
<evidence type="ECO:0000313" key="11">
    <source>
        <dbReference type="EMBL" id="MBB3328437.1"/>
    </source>
</evidence>
<dbReference type="GO" id="GO:0008375">
    <property type="term" value="F:acetylglucosaminyltransferase activity"/>
    <property type="evidence" value="ECO:0007669"/>
    <property type="project" value="InterPro"/>
</dbReference>
<dbReference type="SUPFAM" id="SSF53756">
    <property type="entry name" value="UDP-Glycosyltransferase/glycogen phosphorylase"/>
    <property type="match status" value="1"/>
</dbReference>
<dbReference type="AlphaFoldDB" id="A0A7W5JY16"/>
<evidence type="ECO:0000259" key="9">
    <source>
        <dbReference type="Pfam" id="PF00534"/>
    </source>
</evidence>
<feature type="domain" description="Glycosyltransferase subfamily 4-like N-terminal" evidence="10">
    <location>
        <begin position="30"/>
        <end position="200"/>
    </location>
</feature>
<evidence type="ECO:0000256" key="7">
    <source>
        <dbReference type="ARBA" id="ARBA00048131"/>
    </source>
</evidence>
<comment type="similarity">
    <text evidence="1">Belongs to the glycosyltransferase group 1 family. MshA subfamily.</text>
</comment>
<dbReference type="Pfam" id="PF00534">
    <property type="entry name" value="Glycos_transf_1"/>
    <property type="match status" value="1"/>
</dbReference>
<dbReference type="InterPro" id="IPR001296">
    <property type="entry name" value="Glyco_trans_1"/>
</dbReference>
<dbReference type="NCBIfam" id="TIGR03449">
    <property type="entry name" value="mycothiol_MshA"/>
    <property type="match status" value="1"/>
</dbReference>
<dbReference type="PANTHER" id="PTHR45947:SF3">
    <property type="entry name" value="SULFOQUINOVOSYL TRANSFERASE SQD2"/>
    <property type="match status" value="1"/>
</dbReference>
<evidence type="ECO:0000256" key="5">
    <source>
        <dbReference type="ARBA" id="ARBA00022723"/>
    </source>
</evidence>
<sequence>MDVSVDYPRRVAMISLHTSPLAVPGVGDAGGLNVYVAEVARRLGERGLQVDVFTRDDGSAPAEVVEVTDNLRVVHVPAGPRGPVAKEDLPDLVPEFADRLEARGSAYDLVHSHYWLSGMVGLALRRRHGLPLVHTMHTMARVKNVSRPAAGPTEPDLRGLGETQIVSGAEVLTANTTDEAADLVRAYGARPDKIAVVPPGVDLHTFHPCDQQQSRELLGVDPEAQVVLFVGRIQPLKAPDVLIRAVARLVEREPRRREHLRLIVIGSASGPDAGWSGTLAPLAAGLGVADLVELRPAAERSELFRYYCVSDVVGVPSYSESFGLVALEAQACGRPVVATDAGGLRHAVHDGHTGRLVDGHDTDAWADALAELLDHPAERARLGANAAAHASRFSWSTTAAATLEAYGDALKAARRQAFMTGAWFERGR</sequence>
<keyword evidence="3 11" id="KW-0328">Glycosyltransferase</keyword>
<name>A0A7W5JY16_9ACTN</name>
<dbReference type="Pfam" id="PF13579">
    <property type="entry name" value="Glyco_trans_4_4"/>
    <property type="match status" value="1"/>
</dbReference>
<dbReference type="EMBL" id="JACHZG010000001">
    <property type="protein sequence ID" value="MBB3328437.1"/>
    <property type="molecule type" value="Genomic_DNA"/>
</dbReference>
<dbReference type="GO" id="GO:0102710">
    <property type="term" value="F:D-inositol-3-phosphate glycosyltransferase activity"/>
    <property type="evidence" value="ECO:0007669"/>
    <property type="project" value="UniProtKB-EC"/>
</dbReference>
<reference evidence="11 12" key="1">
    <citation type="submission" date="2020-08" db="EMBL/GenBank/DDBJ databases">
        <title>Sequencing the genomes of 1000 actinobacteria strains.</title>
        <authorList>
            <person name="Klenk H.-P."/>
        </authorList>
    </citation>
    <scope>NUCLEOTIDE SEQUENCE [LARGE SCALE GENOMIC DNA]</scope>
    <source>
        <strain evidence="11 12">DSM 11053</strain>
    </source>
</reference>
<dbReference type="Proteomes" id="UP000565572">
    <property type="component" value="Unassembled WGS sequence"/>
</dbReference>
<dbReference type="GO" id="GO:0010125">
    <property type="term" value="P:mycothiol biosynthetic process"/>
    <property type="evidence" value="ECO:0007669"/>
    <property type="project" value="UniProtKB-UniRule"/>
</dbReference>
<dbReference type="PANTHER" id="PTHR45947">
    <property type="entry name" value="SULFOQUINOVOSYL TRANSFERASE SQD2"/>
    <property type="match status" value="1"/>
</dbReference>
<evidence type="ECO:0000256" key="6">
    <source>
        <dbReference type="ARBA" id="ARBA00022842"/>
    </source>
</evidence>
<keyword evidence="12" id="KW-1185">Reference proteome</keyword>
<dbReference type="InterPro" id="IPR028098">
    <property type="entry name" value="Glyco_trans_4-like_N"/>
</dbReference>
<keyword evidence="5" id="KW-0479">Metal-binding</keyword>
<evidence type="ECO:0000259" key="10">
    <source>
        <dbReference type="Pfam" id="PF13579"/>
    </source>
</evidence>
<gene>
    <name evidence="11" type="ORF">FHX39_003381</name>
</gene>
<evidence type="ECO:0000256" key="1">
    <source>
        <dbReference type="ARBA" id="ARBA00008449"/>
    </source>
</evidence>